<dbReference type="Proteomes" id="UP001162483">
    <property type="component" value="Unassembled WGS sequence"/>
</dbReference>
<accession>A0ABN9AAT2</accession>
<sequence length="123" mass="13764">EALRQQPGKCEEREAGGGGESVTEYRQRHRYTRRGPTPPMPNKNKKEKEPPKAGKSVKSGKEGQENPDHEVSNKKANNTPPPAQVSKIKVPTPQTVVKKEKRQSSSRFNVSNNRELQKLPALK</sequence>
<gene>
    <name evidence="2" type="ORF">SPARVUS_LOCUS82926</name>
</gene>
<feature type="compositionally biased region" description="Polar residues" evidence="1">
    <location>
        <begin position="105"/>
        <end position="114"/>
    </location>
</feature>
<dbReference type="EMBL" id="CATNWA010000030">
    <property type="protein sequence ID" value="CAI9531905.1"/>
    <property type="molecule type" value="Genomic_DNA"/>
</dbReference>
<name>A0ABN9AAT2_9NEOB</name>
<organism evidence="2 3">
    <name type="scientific">Staurois parvus</name>
    <dbReference type="NCBI Taxonomy" id="386267"/>
    <lineage>
        <taxon>Eukaryota</taxon>
        <taxon>Metazoa</taxon>
        <taxon>Chordata</taxon>
        <taxon>Craniata</taxon>
        <taxon>Vertebrata</taxon>
        <taxon>Euteleostomi</taxon>
        <taxon>Amphibia</taxon>
        <taxon>Batrachia</taxon>
        <taxon>Anura</taxon>
        <taxon>Neobatrachia</taxon>
        <taxon>Ranoidea</taxon>
        <taxon>Ranidae</taxon>
        <taxon>Staurois</taxon>
    </lineage>
</organism>
<feature type="compositionally biased region" description="Basic and acidic residues" evidence="1">
    <location>
        <begin position="59"/>
        <end position="73"/>
    </location>
</feature>
<feature type="non-terminal residue" evidence="2">
    <location>
        <position position="123"/>
    </location>
</feature>
<protein>
    <submittedName>
        <fullName evidence="2">Uncharacterized protein</fullName>
    </submittedName>
</protein>
<proteinExistence type="predicted"/>
<feature type="non-terminal residue" evidence="2">
    <location>
        <position position="1"/>
    </location>
</feature>
<feature type="compositionally biased region" description="Basic and acidic residues" evidence="1">
    <location>
        <begin position="1"/>
        <end position="15"/>
    </location>
</feature>
<keyword evidence="3" id="KW-1185">Reference proteome</keyword>
<comment type="caution">
    <text evidence="2">The sequence shown here is derived from an EMBL/GenBank/DDBJ whole genome shotgun (WGS) entry which is preliminary data.</text>
</comment>
<reference evidence="2" key="1">
    <citation type="submission" date="2023-05" db="EMBL/GenBank/DDBJ databases">
        <authorList>
            <person name="Stuckert A."/>
        </authorList>
    </citation>
    <scope>NUCLEOTIDE SEQUENCE</scope>
</reference>
<evidence type="ECO:0000313" key="2">
    <source>
        <dbReference type="EMBL" id="CAI9531905.1"/>
    </source>
</evidence>
<evidence type="ECO:0000256" key="1">
    <source>
        <dbReference type="SAM" id="MobiDB-lite"/>
    </source>
</evidence>
<evidence type="ECO:0000313" key="3">
    <source>
        <dbReference type="Proteomes" id="UP001162483"/>
    </source>
</evidence>
<feature type="region of interest" description="Disordered" evidence="1">
    <location>
        <begin position="1"/>
        <end position="123"/>
    </location>
</feature>